<gene>
    <name evidence="4" type="primary">czcC_1</name>
    <name evidence="4" type="ORF">V7x_10980</name>
</gene>
<dbReference type="PANTHER" id="PTHR30203">
    <property type="entry name" value="OUTER MEMBRANE CATION EFFLUX PROTEIN"/>
    <property type="match status" value="1"/>
</dbReference>
<evidence type="ECO:0000256" key="2">
    <source>
        <dbReference type="SAM" id="Coils"/>
    </source>
</evidence>
<proteinExistence type="inferred from homology"/>
<comment type="caution">
    <text evidence="4">The sequence shown here is derived from an EMBL/GenBank/DDBJ whole genome shotgun (WGS) entry which is preliminary data.</text>
</comment>
<dbReference type="EMBL" id="SJPZ01000001">
    <property type="protein sequence ID" value="TWU65550.1"/>
    <property type="molecule type" value="Genomic_DNA"/>
</dbReference>
<reference evidence="4 5" key="1">
    <citation type="submission" date="2019-02" db="EMBL/GenBank/DDBJ databases">
        <title>Deep-cultivation of Planctomycetes and their phenomic and genomic characterization uncovers novel biology.</title>
        <authorList>
            <person name="Wiegand S."/>
            <person name="Jogler M."/>
            <person name="Boedeker C."/>
            <person name="Pinto D."/>
            <person name="Vollmers J."/>
            <person name="Rivas-Marin E."/>
            <person name="Kohn T."/>
            <person name="Peeters S.H."/>
            <person name="Heuer A."/>
            <person name="Rast P."/>
            <person name="Oberbeckmann S."/>
            <person name="Bunk B."/>
            <person name="Jeske O."/>
            <person name="Meyerdierks A."/>
            <person name="Storesund J.E."/>
            <person name="Kallscheuer N."/>
            <person name="Luecker S."/>
            <person name="Lage O.M."/>
            <person name="Pohl T."/>
            <person name="Merkel B.J."/>
            <person name="Hornburger P."/>
            <person name="Mueller R.-W."/>
            <person name="Bruemmer F."/>
            <person name="Labrenz M."/>
            <person name="Spormann A.M."/>
            <person name="Op Den Camp H."/>
            <person name="Overmann J."/>
            <person name="Amann R."/>
            <person name="Jetten M.S.M."/>
            <person name="Mascher T."/>
            <person name="Medema M.H."/>
            <person name="Devos D.P."/>
            <person name="Kaster A.-K."/>
            <person name="Ovreas L."/>
            <person name="Rohde M."/>
            <person name="Galperin M.Y."/>
            <person name="Jogler C."/>
        </authorList>
    </citation>
    <scope>NUCLEOTIDE SEQUENCE [LARGE SCALE GENOMIC DNA]</scope>
    <source>
        <strain evidence="4 5">V7</strain>
    </source>
</reference>
<evidence type="ECO:0000256" key="1">
    <source>
        <dbReference type="ARBA" id="ARBA00007613"/>
    </source>
</evidence>
<keyword evidence="2" id="KW-0175">Coiled coil</keyword>
<dbReference type="InterPro" id="IPR010131">
    <property type="entry name" value="MdtP/NodT-like"/>
</dbReference>
<evidence type="ECO:0000313" key="4">
    <source>
        <dbReference type="EMBL" id="TWU65550.1"/>
    </source>
</evidence>
<name>A0A5C6FVW2_9PLAN</name>
<dbReference type="Gene3D" id="1.20.1600.10">
    <property type="entry name" value="Outer membrane efflux proteins (OEP)"/>
    <property type="match status" value="1"/>
</dbReference>
<evidence type="ECO:0000256" key="3">
    <source>
        <dbReference type="SAM" id="MobiDB-lite"/>
    </source>
</evidence>
<dbReference type="Proteomes" id="UP000316476">
    <property type="component" value="Unassembled WGS sequence"/>
</dbReference>
<dbReference type="SUPFAM" id="SSF56954">
    <property type="entry name" value="Outer membrane efflux proteins (OEP)"/>
    <property type="match status" value="1"/>
</dbReference>
<dbReference type="RefSeq" id="WP_197136145.1">
    <property type="nucleotide sequence ID" value="NZ_SJPZ01000001.1"/>
</dbReference>
<feature type="compositionally biased region" description="Polar residues" evidence="3">
    <location>
        <begin position="41"/>
        <end position="61"/>
    </location>
</feature>
<sequence length="503" mass="53114">MTARNRRLALATLLACSLTGCNGTLRERQPPPVVAGISQPPVASSVTPQQTLRQSDSSTVQAVDFESEIPSASPPSPATADTSVGNVQPVIVADPLAVAPAVSDGLQTAVTFDASSPPTLSLVDVEAMAMAHPAIAAADAAVREAQGRAYQACLSPNPTLQYQADEVGNEGSAGLHSVGVSQSIVTANKLALANQTLRQVVQQRVADRERTRLQVLTRVRTAYWSALAAQKQAELTDRIVDLAEQSLQSVQDLLDAEEVSKIALLQARVELENARIEAENAKVRADVARRALAAASGSDSIGSSRLDGTLGAGLTDRPWDRWLQTIDATSPELAAAGSELERARWALRLACAQVTPNITGQIGVGVDTGSDDTFARFGISVPLPIHNRNQGNIRAARAAITAAGASIDATRLDLASRLSQCITDYQTALQRYRRLSSQVLADAEETFELSRQAFQAGETNFLQLLTAQRTLFAARLNVLDAAKQAHVAAAAIDGLLVSVDSPN</sequence>
<dbReference type="Pfam" id="PF02321">
    <property type="entry name" value="OEP"/>
    <property type="match status" value="2"/>
</dbReference>
<dbReference type="AlphaFoldDB" id="A0A5C6FVW2"/>
<comment type="similarity">
    <text evidence="1">Belongs to the outer membrane factor (OMF) (TC 1.B.17) family.</text>
</comment>
<feature type="region of interest" description="Disordered" evidence="3">
    <location>
        <begin position="25"/>
        <end position="83"/>
    </location>
</feature>
<evidence type="ECO:0000313" key="5">
    <source>
        <dbReference type="Proteomes" id="UP000316476"/>
    </source>
</evidence>
<dbReference type="InterPro" id="IPR003423">
    <property type="entry name" value="OMP_efflux"/>
</dbReference>
<dbReference type="GO" id="GO:0015562">
    <property type="term" value="F:efflux transmembrane transporter activity"/>
    <property type="evidence" value="ECO:0007669"/>
    <property type="project" value="InterPro"/>
</dbReference>
<feature type="coiled-coil region" evidence="2">
    <location>
        <begin position="262"/>
        <end position="291"/>
    </location>
</feature>
<dbReference type="PROSITE" id="PS51257">
    <property type="entry name" value="PROKAR_LIPOPROTEIN"/>
    <property type="match status" value="1"/>
</dbReference>
<protein>
    <submittedName>
        <fullName evidence="4">Cobalt-zinc-cadmium resistance protein CzcC</fullName>
    </submittedName>
</protein>
<organism evidence="4 5">
    <name type="scientific">Crateriforma conspicua</name>
    <dbReference type="NCBI Taxonomy" id="2527996"/>
    <lineage>
        <taxon>Bacteria</taxon>
        <taxon>Pseudomonadati</taxon>
        <taxon>Planctomycetota</taxon>
        <taxon>Planctomycetia</taxon>
        <taxon>Planctomycetales</taxon>
        <taxon>Planctomycetaceae</taxon>
        <taxon>Crateriforma</taxon>
    </lineage>
</organism>
<accession>A0A5C6FVW2</accession>
<dbReference type="PANTHER" id="PTHR30203:SF24">
    <property type="entry name" value="BLR4935 PROTEIN"/>
    <property type="match status" value="1"/>
</dbReference>